<dbReference type="AlphaFoldDB" id="A0A371AWS3"/>
<evidence type="ECO:0000313" key="14">
    <source>
        <dbReference type="Proteomes" id="UP000255036"/>
    </source>
</evidence>
<evidence type="ECO:0000256" key="2">
    <source>
        <dbReference type="ARBA" id="ARBA00004950"/>
    </source>
</evidence>
<sequence>MNNSYDVIIVGTGAAGLYAALTLPNDYNILMITKDSLINSDSYLAQGGISTLLNENDYDSYFEDTLKAGHYKNDKESVRVMIQKSNQIIENLIKYGVKFDLKNGEYDYTREGGHSANRILHKNDSTGEEIVTKLIVNAKKRDNINILEYATMTDIIQEDNVCYGIYLKYKEESIQPIFANYVILATGGLGGLFKNSTNFSHISGDSFAIAIKNNIELENINYIQIHPTALYSKKHGRRLLISESVRGEGAVLLNEKKERFVNELLPRDVVVEAIFAEMKKYHVDHVYLRLENMTSEQAKKRFPKIYEYCLEEGYVLGKDDIPVTPAQHYLMGGIKTNQKGETSMKHLYAVGETACNGVHGKNRLASNSLLESLVFSQEAANAIVHSDKTRIENDTVIKHQLPITDIETTDYNKIVLDEIKRKDIDFYDKWCNDED</sequence>
<dbReference type="GO" id="GO:0034628">
    <property type="term" value="P:'de novo' NAD+ biosynthetic process from L-aspartate"/>
    <property type="evidence" value="ECO:0007669"/>
    <property type="project" value="TreeGrafter"/>
</dbReference>
<dbReference type="EC" id="1.4.3.16" evidence="4"/>
<accession>A0A371AWS3</accession>
<evidence type="ECO:0000256" key="10">
    <source>
        <dbReference type="ARBA" id="ARBA00030386"/>
    </source>
</evidence>
<keyword evidence="6" id="KW-0285">Flavoprotein</keyword>
<dbReference type="PRINTS" id="PR00368">
    <property type="entry name" value="FADPNR"/>
</dbReference>
<gene>
    <name evidence="13" type="ORF">DWV06_07015</name>
</gene>
<dbReference type="SUPFAM" id="SSF51905">
    <property type="entry name" value="FAD/NAD(P)-binding domain"/>
    <property type="match status" value="1"/>
</dbReference>
<dbReference type="InterPro" id="IPR005288">
    <property type="entry name" value="NadB"/>
</dbReference>
<evidence type="ECO:0000256" key="1">
    <source>
        <dbReference type="ARBA" id="ARBA00001974"/>
    </source>
</evidence>
<dbReference type="PANTHER" id="PTHR42716:SF2">
    <property type="entry name" value="L-ASPARTATE OXIDASE, CHLOROPLASTIC"/>
    <property type="match status" value="1"/>
</dbReference>
<name>A0A371AWS3_9FIRM</name>
<evidence type="ECO:0000256" key="5">
    <source>
        <dbReference type="ARBA" id="ARBA00021901"/>
    </source>
</evidence>
<organism evidence="13 14">
    <name type="scientific">Anaerosacchariphilus polymeriproducens</name>
    <dbReference type="NCBI Taxonomy" id="1812858"/>
    <lineage>
        <taxon>Bacteria</taxon>
        <taxon>Bacillati</taxon>
        <taxon>Bacillota</taxon>
        <taxon>Clostridia</taxon>
        <taxon>Lachnospirales</taxon>
        <taxon>Lachnospiraceae</taxon>
        <taxon>Anaerosacchariphilus</taxon>
    </lineage>
</organism>
<keyword evidence="9 13" id="KW-0560">Oxidoreductase</keyword>
<evidence type="ECO:0000256" key="9">
    <source>
        <dbReference type="ARBA" id="ARBA00023002"/>
    </source>
</evidence>
<dbReference type="InterPro" id="IPR003953">
    <property type="entry name" value="FAD-dep_OxRdtase_2_FAD-bd"/>
</dbReference>
<evidence type="ECO:0000256" key="8">
    <source>
        <dbReference type="ARBA" id="ARBA00022827"/>
    </source>
</evidence>
<dbReference type="PANTHER" id="PTHR42716">
    <property type="entry name" value="L-ASPARTATE OXIDASE"/>
    <property type="match status" value="1"/>
</dbReference>
<keyword evidence="7" id="KW-0662">Pyridine nucleotide biosynthesis</keyword>
<dbReference type="InterPro" id="IPR027477">
    <property type="entry name" value="Succ_DH/fumarate_Rdtase_cat_sf"/>
</dbReference>
<dbReference type="OrthoDB" id="9806724at2"/>
<dbReference type="Pfam" id="PF00890">
    <property type="entry name" value="FAD_binding_2"/>
    <property type="match status" value="1"/>
</dbReference>
<dbReference type="Proteomes" id="UP000255036">
    <property type="component" value="Unassembled WGS sequence"/>
</dbReference>
<dbReference type="GO" id="GO:0008734">
    <property type="term" value="F:L-aspartate oxidase activity"/>
    <property type="evidence" value="ECO:0007669"/>
    <property type="project" value="UniProtKB-EC"/>
</dbReference>
<evidence type="ECO:0000313" key="13">
    <source>
        <dbReference type="EMBL" id="RDU24036.1"/>
    </source>
</evidence>
<feature type="domain" description="FAD-dependent oxidoreductase 2 FAD-binding" evidence="12">
    <location>
        <begin position="6"/>
        <end position="369"/>
    </location>
</feature>
<evidence type="ECO:0000256" key="4">
    <source>
        <dbReference type="ARBA" id="ARBA00012173"/>
    </source>
</evidence>
<dbReference type="InterPro" id="IPR036188">
    <property type="entry name" value="FAD/NAD-bd_sf"/>
</dbReference>
<dbReference type="RefSeq" id="WP_115481469.1">
    <property type="nucleotide sequence ID" value="NZ_QRCT01000016.1"/>
</dbReference>
<dbReference type="Gene3D" id="3.50.50.60">
    <property type="entry name" value="FAD/NAD(P)-binding domain"/>
    <property type="match status" value="1"/>
</dbReference>
<evidence type="ECO:0000256" key="6">
    <source>
        <dbReference type="ARBA" id="ARBA00022630"/>
    </source>
</evidence>
<dbReference type="GO" id="GO:0033765">
    <property type="term" value="F:steroid dehydrogenase activity, acting on the CH-CH group of donors"/>
    <property type="evidence" value="ECO:0007669"/>
    <property type="project" value="UniProtKB-ARBA"/>
</dbReference>
<evidence type="ECO:0000256" key="3">
    <source>
        <dbReference type="ARBA" id="ARBA00008562"/>
    </source>
</evidence>
<dbReference type="NCBIfam" id="NF004820">
    <property type="entry name" value="PRK06175.1"/>
    <property type="match status" value="1"/>
</dbReference>
<reference evidence="13 14" key="1">
    <citation type="submission" date="2018-07" db="EMBL/GenBank/DDBJ databases">
        <title>Anaerosacharophilus polymeroproducens gen. nov. sp. nov., an anaerobic bacterium isolated from salt field.</title>
        <authorList>
            <person name="Kim W."/>
            <person name="Yang S.-H."/>
            <person name="Oh J."/>
            <person name="Lee J.-H."/>
            <person name="Kwon K.K."/>
        </authorList>
    </citation>
    <scope>NUCLEOTIDE SEQUENCE [LARGE SCALE GENOMIC DNA]</scope>
    <source>
        <strain evidence="13 14">MCWD5</strain>
    </source>
</reference>
<protein>
    <recommendedName>
        <fullName evidence="5">L-aspartate oxidase</fullName>
        <ecNumber evidence="4">1.4.3.16</ecNumber>
    </recommendedName>
    <alternativeName>
        <fullName evidence="10">Quinolinate synthase B</fullName>
    </alternativeName>
</protein>
<keyword evidence="8" id="KW-0274">FAD</keyword>
<comment type="similarity">
    <text evidence="3">Belongs to the FAD-dependent oxidoreductase 2 family. NadB subfamily.</text>
</comment>
<dbReference type="UniPathway" id="UPA00253">
    <property type="reaction ID" value="UER00326"/>
</dbReference>
<comment type="pathway">
    <text evidence="2">Cofactor biosynthesis; NAD(+) biosynthesis; iminoaspartate from L-aspartate (oxidase route): step 1/1.</text>
</comment>
<comment type="cofactor">
    <cofactor evidence="1">
        <name>FAD</name>
        <dbReference type="ChEBI" id="CHEBI:57692"/>
    </cofactor>
</comment>
<comment type="catalytic activity">
    <reaction evidence="11">
        <text>L-aspartate + O2 = iminosuccinate + H2O2</text>
        <dbReference type="Rhea" id="RHEA:25876"/>
        <dbReference type="ChEBI" id="CHEBI:15379"/>
        <dbReference type="ChEBI" id="CHEBI:16240"/>
        <dbReference type="ChEBI" id="CHEBI:29991"/>
        <dbReference type="ChEBI" id="CHEBI:77875"/>
        <dbReference type="EC" id="1.4.3.16"/>
    </reaction>
    <physiologicalReaction direction="left-to-right" evidence="11">
        <dbReference type="Rhea" id="RHEA:25877"/>
    </physiologicalReaction>
</comment>
<dbReference type="Gene3D" id="3.90.700.10">
    <property type="entry name" value="Succinate dehydrogenase/fumarate reductase flavoprotein, catalytic domain"/>
    <property type="match status" value="1"/>
</dbReference>
<proteinExistence type="inferred from homology"/>
<evidence type="ECO:0000259" key="12">
    <source>
        <dbReference type="Pfam" id="PF00890"/>
    </source>
</evidence>
<comment type="caution">
    <text evidence="13">The sequence shown here is derived from an EMBL/GenBank/DDBJ whole genome shotgun (WGS) entry which is preliminary data.</text>
</comment>
<dbReference type="EMBL" id="QRCT01000016">
    <property type="protein sequence ID" value="RDU24036.1"/>
    <property type="molecule type" value="Genomic_DNA"/>
</dbReference>
<evidence type="ECO:0000256" key="7">
    <source>
        <dbReference type="ARBA" id="ARBA00022642"/>
    </source>
</evidence>
<evidence type="ECO:0000256" key="11">
    <source>
        <dbReference type="ARBA" id="ARBA00048305"/>
    </source>
</evidence>
<keyword evidence="14" id="KW-1185">Reference proteome</keyword>
<dbReference type="SUPFAM" id="SSF56425">
    <property type="entry name" value="Succinate dehydrogenase/fumarate reductase flavoprotein, catalytic domain"/>
    <property type="match status" value="1"/>
</dbReference>